<reference evidence="2" key="1">
    <citation type="submission" date="2017-10" db="EMBL/GenBank/DDBJ databases">
        <title>Rapid genome shrinkage in a self-fertile nematode reveals novel sperm competition proteins.</title>
        <authorList>
            <person name="Yin D."/>
            <person name="Schwarz E.M."/>
            <person name="Thomas C.G."/>
            <person name="Felde R.L."/>
            <person name="Korf I.F."/>
            <person name="Cutter A.D."/>
            <person name="Schartner C.M."/>
            <person name="Ralston E.J."/>
            <person name="Meyer B.J."/>
            <person name="Haag E.S."/>
        </authorList>
    </citation>
    <scope>NUCLEOTIDE SEQUENCE [LARGE SCALE GENOMIC DNA]</scope>
    <source>
        <strain evidence="2">JU1422</strain>
    </source>
</reference>
<dbReference type="AlphaFoldDB" id="A0A2G5VQ60"/>
<evidence type="ECO:0000313" key="1">
    <source>
        <dbReference type="EMBL" id="PIC53811.1"/>
    </source>
</evidence>
<comment type="caution">
    <text evidence="1">The sequence shown here is derived from an EMBL/GenBank/DDBJ whole genome shotgun (WGS) entry which is preliminary data.</text>
</comment>
<sequence length="223" mass="25859">MLDMVLNITDVSICGAHLFVFGHHFTSSPKMPDMAIKINEKHMMLVMTFDYDLAVPAYEASDIYQLSTYVYASEITFDVNFRIPGMFFEASKPYLHYFYSFGAAANDSESDTREYIYGMVVPSNESIISMNVGGIRSFHFLSVRISWYNSEAHESIVMEKTLTGNEYYFEEHLYQGRWDYDLKYTTSPGSSDSEPVTDDKSQYQEMTIRVYDKKPPAKFYREI</sequence>
<proteinExistence type="predicted"/>
<protein>
    <submittedName>
        <fullName evidence="1">Uncharacterized protein</fullName>
    </submittedName>
</protein>
<gene>
    <name evidence="1" type="primary">Cnig_chr_I.g3352</name>
    <name evidence="1" type="ORF">B9Z55_003352</name>
</gene>
<accession>A0A2G5VQ60</accession>
<keyword evidence="2" id="KW-1185">Reference proteome</keyword>
<name>A0A2G5VQ60_9PELO</name>
<organism evidence="1 2">
    <name type="scientific">Caenorhabditis nigoni</name>
    <dbReference type="NCBI Taxonomy" id="1611254"/>
    <lineage>
        <taxon>Eukaryota</taxon>
        <taxon>Metazoa</taxon>
        <taxon>Ecdysozoa</taxon>
        <taxon>Nematoda</taxon>
        <taxon>Chromadorea</taxon>
        <taxon>Rhabditida</taxon>
        <taxon>Rhabditina</taxon>
        <taxon>Rhabditomorpha</taxon>
        <taxon>Rhabditoidea</taxon>
        <taxon>Rhabditidae</taxon>
        <taxon>Peloderinae</taxon>
        <taxon>Caenorhabditis</taxon>
    </lineage>
</organism>
<dbReference type="Proteomes" id="UP000230233">
    <property type="component" value="Chromosome I"/>
</dbReference>
<evidence type="ECO:0000313" key="2">
    <source>
        <dbReference type="Proteomes" id="UP000230233"/>
    </source>
</evidence>
<dbReference type="EMBL" id="PDUG01000001">
    <property type="protein sequence ID" value="PIC53811.1"/>
    <property type="molecule type" value="Genomic_DNA"/>
</dbReference>